<dbReference type="AlphaFoldDB" id="A0AAN7X6Y9"/>
<sequence length="127" mass="14924">MVGRVYISPMPTSPPARTRSSRGRRPSKKRAQRRRQSRQALFDDIWGLDDLFDYSDLSDIFDETTTQEYKSNPAQNVYFFKRDKYYRVDLQTKRVDSASPPYPRSIAKYWLGCKSEETPDASKAEKR</sequence>
<evidence type="ECO:0000313" key="4">
    <source>
        <dbReference type="Proteomes" id="UP001346869"/>
    </source>
</evidence>
<dbReference type="SUPFAM" id="SSF50923">
    <property type="entry name" value="Hemopexin-like domain"/>
    <property type="match status" value="1"/>
</dbReference>
<dbReference type="InterPro" id="IPR036375">
    <property type="entry name" value="Hemopexin-like_dom_sf"/>
</dbReference>
<evidence type="ECO:0000256" key="2">
    <source>
        <dbReference type="SAM" id="MobiDB-lite"/>
    </source>
</evidence>
<accession>A0AAN7X6Y9</accession>
<dbReference type="Gene3D" id="2.110.10.10">
    <property type="entry name" value="Hemopexin-like domain"/>
    <property type="match status" value="1"/>
</dbReference>
<dbReference type="PROSITE" id="PS51642">
    <property type="entry name" value="HEMOPEXIN_2"/>
    <property type="match status" value="1"/>
</dbReference>
<reference evidence="3 4" key="2">
    <citation type="journal article" date="2023" name="Mol. Biol. Evol.">
        <title>Genomics of Secondarily Temperate Adaptation in the Only Non-Antarctic Icefish.</title>
        <authorList>
            <person name="Rivera-Colon A.G."/>
            <person name="Rayamajhi N."/>
            <person name="Minhas B.F."/>
            <person name="Madrigal G."/>
            <person name="Bilyk K.T."/>
            <person name="Yoon V."/>
            <person name="Hune M."/>
            <person name="Gregory S."/>
            <person name="Cheng C.H.C."/>
            <person name="Catchen J.M."/>
        </authorList>
    </citation>
    <scope>NUCLEOTIDE SEQUENCE [LARGE SCALE GENOMIC DNA]</scope>
    <source>
        <strain evidence="3">JMC-PN-2008</strain>
    </source>
</reference>
<protein>
    <submittedName>
        <fullName evidence="3">Uncharacterized protein</fullName>
    </submittedName>
</protein>
<comment type="caution">
    <text evidence="3">The sequence shown here is derived from an EMBL/GenBank/DDBJ whole genome shotgun (WGS) entry which is preliminary data.</text>
</comment>
<organism evidence="3 4">
    <name type="scientific">Eleginops maclovinus</name>
    <name type="common">Patagonian blennie</name>
    <name type="synonym">Eleginus maclovinus</name>
    <dbReference type="NCBI Taxonomy" id="56733"/>
    <lineage>
        <taxon>Eukaryota</taxon>
        <taxon>Metazoa</taxon>
        <taxon>Chordata</taxon>
        <taxon>Craniata</taxon>
        <taxon>Vertebrata</taxon>
        <taxon>Euteleostomi</taxon>
        <taxon>Actinopterygii</taxon>
        <taxon>Neopterygii</taxon>
        <taxon>Teleostei</taxon>
        <taxon>Neoteleostei</taxon>
        <taxon>Acanthomorphata</taxon>
        <taxon>Eupercaria</taxon>
        <taxon>Perciformes</taxon>
        <taxon>Notothenioidei</taxon>
        <taxon>Eleginopidae</taxon>
        <taxon>Eleginops</taxon>
    </lineage>
</organism>
<evidence type="ECO:0000313" key="3">
    <source>
        <dbReference type="EMBL" id="KAK5858751.1"/>
    </source>
</evidence>
<dbReference type="Proteomes" id="UP001346869">
    <property type="component" value="Unassembled WGS sequence"/>
</dbReference>
<reference evidence="3 4" key="1">
    <citation type="journal article" date="2023" name="Genes (Basel)">
        <title>Chromosome-Level Genome Assembly and Circadian Gene Repertoire of the Patagonia Blennie Eleginops maclovinus-The Closest Ancestral Proxy of Antarctic Cryonotothenioids.</title>
        <authorList>
            <person name="Cheng C.C."/>
            <person name="Rivera-Colon A.G."/>
            <person name="Minhas B.F."/>
            <person name="Wilson L."/>
            <person name="Rayamajhi N."/>
            <person name="Vargas-Chacoff L."/>
            <person name="Catchen J.M."/>
        </authorList>
    </citation>
    <scope>NUCLEOTIDE SEQUENCE [LARGE SCALE GENOMIC DNA]</scope>
    <source>
        <strain evidence="3">JMC-PN-2008</strain>
    </source>
</reference>
<dbReference type="SMART" id="SM00120">
    <property type="entry name" value="HX"/>
    <property type="match status" value="1"/>
</dbReference>
<dbReference type="InterPro" id="IPR018487">
    <property type="entry name" value="Hemopexin-like_repeat"/>
</dbReference>
<proteinExistence type="predicted"/>
<gene>
    <name evidence="3" type="ORF">PBY51_002867</name>
</gene>
<name>A0AAN7X6Y9_ELEMC</name>
<feature type="region of interest" description="Disordered" evidence="2">
    <location>
        <begin position="1"/>
        <end position="36"/>
    </location>
</feature>
<feature type="repeat" description="Hemopexin" evidence="1">
    <location>
        <begin position="58"/>
        <end position="113"/>
    </location>
</feature>
<dbReference type="Pfam" id="PF00045">
    <property type="entry name" value="Hemopexin"/>
    <property type="match status" value="1"/>
</dbReference>
<evidence type="ECO:0000256" key="1">
    <source>
        <dbReference type="PROSITE-ProRule" id="PRU01011"/>
    </source>
</evidence>
<keyword evidence="4" id="KW-1185">Reference proteome</keyword>
<dbReference type="EMBL" id="JAUZQC010000015">
    <property type="protein sequence ID" value="KAK5858751.1"/>
    <property type="molecule type" value="Genomic_DNA"/>
</dbReference>
<feature type="compositionally biased region" description="Basic residues" evidence="2">
    <location>
        <begin position="19"/>
        <end position="36"/>
    </location>
</feature>